<dbReference type="Pfam" id="PF10203">
    <property type="entry name" value="Pet191_N"/>
    <property type="match status" value="1"/>
</dbReference>
<dbReference type="InterPro" id="IPR018793">
    <property type="entry name" value="Cyt_c_oxidase_assmbl_Pet191"/>
</dbReference>
<proteinExistence type="inferred from homology"/>
<comment type="similarity">
    <text evidence="1">Belongs to the PET191 family.</text>
</comment>
<keyword evidence="4" id="KW-1185">Reference proteome</keyword>
<dbReference type="EMBL" id="KL662122">
    <property type="protein sequence ID" value="KFM25714.1"/>
    <property type="molecule type" value="Genomic_DNA"/>
</dbReference>
<evidence type="ECO:0000313" key="3">
    <source>
        <dbReference type="EMBL" id="KFM25714.1"/>
    </source>
</evidence>
<gene>
    <name evidence="3" type="ORF">F751_2556</name>
</gene>
<dbReference type="GeneID" id="23613947"/>
<keyword evidence="2" id="KW-1015">Disulfide bond</keyword>
<dbReference type="KEGG" id="apro:F751_2556"/>
<evidence type="ECO:0008006" key="5">
    <source>
        <dbReference type="Google" id="ProtNLM"/>
    </source>
</evidence>
<evidence type="ECO:0000256" key="1">
    <source>
        <dbReference type="ARBA" id="ARBA00007785"/>
    </source>
</evidence>
<dbReference type="PANTHER" id="PTHR28627:SF1">
    <property type="entry name" value="CYTOCHROME C OXIDASE ASSEMBLY FACTOR 5"/>
    <property type="match status" value="1"/>
</dbReference>
<dbReference type="RefSeq" id="XP_011398610.1">
    <property type="nucleotide sequence ID" value="XM_011400308.1"/>
</dbReference>
<organism evidence="3 4">
    <name type="scientific">Auxenochlorella protothecoides</name>
    <name type="common">Green microalga</name>
    <name type="synonym">Chlorella protothecoides</name>
    <dbReference type="NCBI Taxonomy" id="3075"/>
    <lineage>
        <taxon>Eukaryota</taxon>
        <taxon>Viridiplantae</taxon>
        <taxon>Chlorophyta</taxon>
        <taxon>core chlorophytes</taxon>
        <taxon>Trebouxiophyceae</taxon>
        <taxon>Chlorellales</taxon>
        <taxon>Chlorellaceae</taxon>
        <taxon>Auxenochlorella</taxon>
    </lineage>
</organism>
<dbReference type="GO" id="GO:0005739">
    <property type="term" value="C:mitochondrion"/>
    <property type="evidence" value="ECO:0007669"/>
    <property type="project" value="TreeGrafter"/>
</dbReference>
<protein>
    <recommendedName>
        <fullName evidence="5">Cytochrome c oxidase assembly factor 5</fullName>
    </recommendedName>
</protein>
<accession>A0A087SJ10</accession>
<dbReference type="OrthoDB" id="282149at2759"/>
<sequence>MSKSCQGLFVEFVKCLRESDCMKASVEHRSVTECAKVSEECAGLRYTFFRCKHGQIDPRTRIKGNKGY</sequence>
<evidence type="ECO:0000256" key="2">
    <source>
        <dbReference type="ARBA" id="ARBA00023157"/>
    </source>
</evidence>
<reference evidence="3 4" key="1">
    <citation type="journal article" date="2014" name="BMC Genomics">
        <title>Oil accumulation mechanisms of the oleaginous microalga Chlorella protothecoides revealed through its genome, transcriptomes, and proteomes.</title>
        <authorList>
            <person name="Gao C."/>
            <person name="Wang Y."/>
            <person name="Shen Y."/>
            <person name="Yan D."/>
            <person name="He X."/>
            <person name="Dai J."/>
            <person name="Wu Q."/>
        </authorList>
    </citation>
    <scope>NUCLEOTIDE SEQUENCE [LARGE SCALE GENOMIC DNA]</scope>
    <source>
        <strain evidence="3 4">0710</strain>
    </source>
</reference>
<dbReference type="Proteomes" id="UP000028924">
    <property type="component" value="Unassembled WGS sequence"/>
</dbReference>
<name>A0A087SJ10_AUXPR</name>
<evidence type="ECO:0000313" key="4">
    <source>
        <dbReference type="Proteomes" id="UP000028924"/>
    </source>
</evidence>
<dbReference type="GO" id="GO:0033617">
    <property type="term" value="P:mitochondrial respiratory chain complex IV assembly"/>
    <property type="evidence" value="ECO:0007669"/>
    <property type="project" value="TreeGrafter"/>
</dbReference>
<dbReference type="eggNOG" id="KOG4114">
    <property type="taxonomic scope" value="Eukaryota"/>
</dbReference>
<dbReference type="PANTHER" id="PTHR28627">
    <property type="entry name" value="CYTOCHROME C OXIDASE ASSEMBLY FACTOR 5"/>
    <property type="match status" value="1"/>
</dbReference>
<dbReference type="STRING" id="3075.A0A087SJ10"/>
<dbReference type="AlphaFoldDB" id="A0A087SJ10"/>